<sequence length="221" mass="25812">MGYLTKDFVKFFKELEKNNNKDWFDANRKRYETSVKKPFAQLIDEMIGRINHEAPEIAIQAKDAILRINRDIRFSPDKTPYNTHYGAIISTTGRKDKSIPGIYFRFSAKGIEIYGGAHGVDKVQLQKIRTYIANHLNQFQKAISHKDFKETFGEIMGEKHQRIPKEFQSISTKQPLIANKQFYYGTQIPAKHITDEELPETLMHYWHAGRLVKDFLIKAME</sequence>
<dbReference type="InterPro" id="IPR012808">
    <property type="entry name" value="CHP02453"/>
</dbReference>
<dbReference type="EMBL" id="JAUJEB010000001">
    <property type="protein sequence ID" value="MDN5212645.1"/>
    <property type="molecule type" value="Genomic_DNA"/>
</dbReference>
<reference evidence="1" key="1">
    <citation type="submission" date="2023-06" db="EMBL/GenBank/DDBJ databases">
        <title>Genomic of Agaribacillus aureum.</title>
        <authorList>
            <person name="Wang G."/>
        </authorList>
    </citation>
    <scope>NUCLEOTIDE SEQUENCE</scope>
    <source>
        <strain evidence="1">BMA12</strain>
    </source>
</reference>
<dbReference type="PANTHER" id="PTHR36452:SF1">
    <property type="entry name" value="DUF2461 DOMAIN-CONTAINING PROTEIN"/>
    <property type="match status" value="1"/>
</dbReference>
<gene>
    <name evidence="1" type="ORF">QQ020_11335</name>
</gene>
<organism evidence="1 2">
    <name type="scientific">Agaribacillus aureus</name>
    <dbReference type="NCBI Taxonomy" id="3051825"/>
    <lineage>
        <taxon>Bacteria</taxon>
        <taxon>Pseudomonadati</taxon>
        <taxon>Bacteroidota</taxon>
        <taxon>Cytophagia</taxon>
        <taxon>Cytophagales</taxon>
        <taxon>Splendidivirgaceae</taxon>
        <taxon>Agaribacillus</taxon>
    </lineage>
</organism>
<evidence type="ECO:0000313" key="2">
    <source>
        <dbReference type="Proteomes" id="UP001172083"/>
    </source>
</evidence>
<proteinExistence type="predicted"/>
<dbReference type="RefSeq" id="WP_346757962.1">
    <property type="nucleotide sequence ID" value="NZ_JAUJEB010000001.1"/>
</dbReference>
<keyword evidence="2" id="KW-1185">Reference proteome</keyword>
<dbReference type="PANTHER" id="PTHR36452">
    <property type="entry name" value="CHROMOSOME 12, WHOLE GENOME SHOTGUN SEQUENCE"/>
    <property type="match status" value="1"/>
</dbReference>
<dbReference type="Proteomes" id="UP001172083">
    <property type="component" value="Unassembled WGS sequence"/>
</dbReference>
<dbReference type="NCBIfam" id="TIGR02453">
    <property type="entry name" value="TIGR02453 family protein"/>
    <property type="match status" value="1"/>
</dbReference>
<accession>A0ABT8L784</accession>
<dbReference type="PIRSF" id="PIRSF028451">
    <property type="entry name" value="UCP028451"/>
    <property type="match status" value="1"/>
</dbReference>
<dbReference type="InterPro" id="IPR015996">
    <property type="entry name" value="UCP028451"/>
</dbReference>
<protein>
    <submittedName>
        <fullName evidence="1">DUF2461 domain-containing protein</fullName>
    </submittedName>
</protein>
<name>A0ABT8L784_9BACT</name>
<dbReference type="Pfam" id="PF09365">
    <property type="entry name" value="DUF2461"/>
    <property type="match status" value="1"/>
</dbReference>
<evidence type="ECO:0000313" key="1">
    <source>
        <dbReference type="EMBL" id="MDN5212645.1"/>
    </source>
</evidence>
<comment type="caution">
    <text evidence="1">The sequence shown here is derived from an EMBL/GenBank/DDBJ whole genome shotgun (WGS) entry which is preliminary data.</text>
</comment>